<dbReference type="Proteomes" id="UP000193642">
    <property type="component" value="Unassembled WGS sequence"/>
</dbReference>
<dbReference type="AlphaFoldDB" id="A0A1Y2BXM9"/>
<proteinExistence type="predicted"/>
<organism evidence="1 2">
    <name type="scientific">Rhizoclosmatium globosum</name>
    <dbReference type="NCBI Taxonomy" id="329046"/>
    <lineage>
        <taxon>Eukaryota</taxon>
        <taxon>Fungi</taxon>
        <taxon>Fungi incertae sedis</taxon>
        <taxon>Chytridiomycota</taxon>
        <taxon>Chytridiomycota incertae sedis</taxon>
        <taxon>Chytridiomycetes</taxon>
        <taxon>Chytridiales</taxon>
        <taxon>Chytriomycetaceae</taxon>
        <taxon>Rhizoclosmatium</taxon>
    </lineage>
</organism>
<reference evidence="1 2" key="1">
    <citation type="submission" date="2016-07" db="EMBL/GenBank/DDBJ databases">
        <title>Pervasive Adenine N6-methylation of Active Genes in Fungi.</title>
        <authorList>
            <consortium name="DOE Joint Genome Institute"/>
            <person name="Mondo S.J."/>
            <person name="Dannebaum R.O."/>
            <person name="Kuo R.C."/>
            <person name="Labutti K."/>
            <person name="Haridas S."/>
            <person name="Kuo A."/>
            <person name="Salamov A."/>
            <person name="Ahrendt S.R."/>
            <person name="Lipzen A."/>
            <person name="Sullivan W."/>
            <person name="Andreopoulos W.B."/>
            <person name="Clum A."/>
            <person name="Lindquist E."/>
            <person name="Daum C."/>
            <person name="Ramamoorthy G.K."/>
            <person name="Gryganskyi A."/>
            <person name="Culley D."/>
            <person name="Magnuson J.K."/>
            <person name="James T.Y."/>
            <person name="O'Malley M.A."/>
            <person name="Stajich J.E."/>
            <person name="Spatafora J.W."/>
            <person name="Visel A."/>
            <person name="Grigoriev I.V."/>
        </authorList>
    </citation>
    <scope>NUCLEOTIDE SEQUENCE [LARGE SCALE GENOMIC DNA]</scope>
    <source>
        <strain evidence="1 2">JEL800</strain>
    </source>
</reference>
<accession>A0A1Y2BXM9</accession>
<sequence>MSCTPMAAADPYCGFLAPLPSAFTASGNTSATAALNQFMPTLQICPNLNVTLAPLLYCFGSLGPCNGATWSLPSDPSKIEEDAAFFNNLKINDLSPALTKAGLKPLCYDACNAMAKPLVTCAALALIGVKSTSDPCAGLPNTNCISLPGDSKGNTLTWAATGGIPFVSAAGTPATTTPAATTTKSSAEKLMLGASLLAVIFML</sequence>
<name>A0A1Y2BXM9_9FUNG</name>
<comment type="caution">
    <text evidence="1">The sequence shown here is derived from an EMBL/GenBank/DDBJ whole genome shotgun (WGS) entry which is preliminary data.</text>
</comment>
<protein>
    <submittedName>
        <fullName evidence="1">Uncharacterized protein</fullName>
    </submittedName>
</protein>
<gene>
    <name evidence="1" type="ORF">BCR33DRAFT_853315</name>
</gene>
<dbReference type="OrthoDB" id="5570569at2759"/>
<evidence type="ECO:0000313" key="2">
    <source>
        <dbReference type="Proteomes" id="UP000193642"/>
    </source>
</evidence>
<dbReference type="EMBL" id="MCGO01000039">
    <property type="protein sequence ID" value="ORY39529.1"/>
    <property type="molecule type" value="Genomic_DNA"/>
</dbReference>
<keyword evidence="2" id="KW-1185">Reference proteome</keyword>
<evidence type="ECO:0000313" key="1">
    <source>
        <dbReference type="EMBL" id="ORY39529.1"/>
    </source>
</evidence>